<accession>A0A6J1D0H3</accession>
<evidence type="ECO:0000313" key="4">
    <source>
        <dbReference type="Proteomes" id="UP000504603"/>
    </source>
</evidence>
<dbReference type="GO" id="GO:0040008">
    <property type="term" value="P:regulation of growth"/>
    <property type="evidence" value="ECO:0007669"/>
    <property type="project" value="InterPro"/>
</dbReference>
<dbReference type="GO" id="GO:0009630">
    <property type="term" value="P:gravitropism"/>
    <property type="evidence" value="ECO:0007669"/>
    <property type="project" value="InterPro"/>
</dbReference>
<evidence type="ECO:0000256" key="3">
    <source>
        <dbReference type="SAM" id="MobiDB-lite"/>
    </source>
</evidence>
<dbReference type="AlphaFoldDB" id="A0A6J1D0H3"/>
<organism evidence="4 5">
    <name type="scientific">Momordica charantia</name>
    <name type="common">Bitter gourd</name>
    <name type="synonym">Balsam pear</name>
    <dbReference type="NCBI Taxonomy" id="3673"/>
    <lineage>
        <taxon>Eukaryota</taxon>
        <taxon>Viridiplantae</taxon>
        <taxon>Streptophyta</taxon>
        <taxon>Embryophyta</taxon>
        <taxon>Tracheophyta</taxon>
        <taxon>Spermatophyta</taxon>
        <taxon>Magnoliopsida</taxon>
        <taxon>eudicotyledons</taxon>
        <taxon>Gunneridae</taxon>
        <taxon>Pentapetalae</taxon>
        <taxon>rosids</taxon>
        <taxon>fabids</taxon>
        <taxon>Cucurbitales</taxon>
        <taxon>Cucurbitaceae</taxon>
        <taxon>Momordiceae</taxon>
        <taxon>Momordica</taxon>
    </lineage>
</organism>
<proteinExistence type="inferred from homology"/>
<dbReference type="KEGG" id="mcha:111016460"/>
<feature type="region of interest" description="Disordered" evidence="3">
    <location>
        <begin position="1"/>
        <end position="25"/>
    </location>
</feature>
<evidence type="ECO:0000256" key="1">
    <source>
        <dbReference type="ARBA" id="ARBA00022604"/>
    </source>
</evidence>
<dbReference type="OrthoDB" id="1729737at2759"/>
<evidence type="ECO:0000256" key="2">
    <source>
        <dbReference type="ARBA" id="ARBA00024198"/>
    </source>
</evidence>
<dbReference type="RefSeq" id="XP_022147565.1">
    <property type="nucleotide sequence ID" value="XM_022291873.1"/>
</dbReference>
<dbReference type="PANTHER" id="PTHR34045:SF3">
    <property type="entry name" value="PROTEIN LAZY 4"/>
    <property type="match status" value="1"/>
</dbReference>
<dbReference type="GeneID" id="111016460"/>
<keyword evidence="1" id="KW-0341">Growth regulation</keyword>
<feature type="region of interest" description="Disordered" evidence="3">
    <location>
        <begin position="224"/>
        <end position="256"/>
    </location>
</feature>
<comment type="similarity">
    <text evidence="2">Belongs to the LAZY family.</text>
</comment>
<gene>
    <name evidence="5" type="primary">LOC111016460</name>
</gene>
<dbReference type="PANTHER" id="PTHR34045">
    <property type="entry name" value="OS03G0406300 PROTEIN"/>
    <property type="match status" value="1"/>
</dbReference>
<evidence type="ECO:0000313" key="5">
    <source>
        <dbReference type="RefSeq" id="XP_022147565.1"/>
    </source>
</evidence>
<sequence>MRILNWMQGKKPNGGKGSKRTTSNSIKDETVHKTHPEEFNNGPHVLLAIGTFGDENLNQAHTKRSRENPSSSLQQHLQDLTPEELRKLQKEFNILLDEHLKQSSPSLELEVRKHCQSNIFLSRQSSFEFETTKNKPYHDELNEKSDSFQHVILSKGKDVGVEDFDTTVIGKRTLSLLLKKIFICGGGSAHAAVAPPLRIPNLESKMEKMLRTILHRKIYPQSSNVRTSSMKKYLRKKSMPNNENEDEKNEKTVDGSKWVQTDSEYIVLEI</sequence>
<reference evidence="5" key="1">
    <citation type="submission" date="2025-08" db="UniProtKB">
        <authorList>
            <consortium name="RefSeq"/>
        </authorList>
    </citation>
    <scope>IDENTIFICATION</scope>
    <source>
        <strain evidence="5">OHB3-1</strain>
    </source>
</reference>
<keyword evidence="4" id="KW-1185">Reference proteome</keyword>
<protein>
    <submittedName>
        <fullName evidence="5">Uncharacterized protein LOC111016460</fullName>
    </submittedName>
</protein>
<dbReference type="InterPro" id="IPR044683">
    <property type="entry name" value="LAZY"/>
</dbReference>
<name>A0A6J1D0H3_MOMCH</name>
<dbReference type="Proteomes" id="UP000504603">
    <property type="component" value="Unplaced"/>
</dbReference>